<evidence type="ECO:0000313" key="4">
    <source>
        <dbReference type="Proteomes" id="UP001454036"/>
    </source>
</evidence>
<evidence type="ECO:0000313" key="3">
    <source>
        <dbReference type="EMBL" id="GAA0144569.1"/>
    </source>
</evidence>
<name>A0AAV3NYR5_LITER</name>
<comment type="caution">
    <text evidence="3">The sequence shown here is derived from an EMBL/GenBank/DDBJ whole genome shotgun (WGS) entry which is preliminary data.</text>
</comment>
<reference evidence="3 4" key="1">
    <citation type="submission" date="2024-01" db="EMBL/GenBank/DDBJ databases">
        <title>The complete chloroplast genome sequence of Lithospermum erythrorhizon: insights into the phylogenetic relationship among Boraginaceae species and the maternal lineages of purple gromwells.</title>
        <authorList>
            <person name="Okada T."/>
            <person name="Watanabe K."/>
        </authorList>
    </citation>
    <scope>NUCLEOTIDE SEQUENCE [LARGE SCALE GENOMIC DNA]</scope>
</reference>
<dbReference type="EMBL" id="BAABME010000662">
    <property type="protein sequence ID" value="GAA0144569.1"/>
    <property type="molecule type" value="Genomic_DNA"/>
</dbReference>
<feature type="compositionally biased region" description="Low complexity" evidence="1">
    <location>
        <begin position="59"/>
        <end position="76"/>
    </location>
</feature>
<protein>
    <submittedName>
        <fullName evidence="3">Uncharacterized protein</fullName>
    </submittedName>
</protein>
<sequence length="137" mass="14958">MSISNLLVLCLTFSCKLLSPAWNAPAYSNFFLLGSFVVYTKKDMAGAVKINVPPSRMASPVGEASVSSSSFRSPVDSPHESIGGEQFAFQPHVHGKQQQWNGGQNDLTTSQSMEWRGSAGHSMHRSPQNGDYQHMPE</sequence>
<keyword evidence="2" id="KW-0732">Signal</keyword>
<dbReference type="AlphaFoldDB" id="A0AAV3NYR5"/>
<proteinExistence type="predicted"/>
<feature type="signal peptide" evidence="2">
    <location>
        <begin position="1"/>
        <end position="23"/>
    </location>
</feature>
<accession>A0AAV3NYR5</accession>
<organism evidence="3 4">
    <name type="scientific">Lithospermum erythrorhizon</name>
    <name type="common">Purple gromwell</name>
    <name type="synonym">Lithospermum officinale var. erythrorhizon</name>
    <dbReference type="NCBI Taxonomy" id="34254"/>
    <lineage>
        <taxon>Eukaryota</taxon>
        <taxon>Viridiplantae</taxon>
        <taxon>Streptophyta</taxon>
        <taxon>Embryophyta</taxon>
        <taxon>Tracheophyta</taxon>
        <taxon>Spermatophyta</taxon>
        <taxon>Magnoliopsida</taxon>
        <taxon>eudicotyledons</taxon>
        <taxon>Gunneridae</taxon>
        <taxon>Pentapetalae</taxon>
        <taxon>asterids</taxon>
        <taxon>lamiids</taxon>
        <taxon>Boraginales</taxon>
        <taxon>Boraginaceae</taxon>
        <taxon>Boraginoideae</taxon>
        <taxon>Lithospermeae</taxon>
        <taxon>Lithospermum</taxon>
    </lineage>
</organism>
<gene>
    <name evidence="3" type="ORF">LIER_04986</name>
</gene>
<dbReference type="Proteomes" id="UP001454036">
    <property type="component" value="Unassembled WGS sequence"/>
</dbReference>
<keyword evidence="4" id="KW-1185">Reference proteome</keyword>
<evidence type="ECO:0000256" key="1">
    <source>
        <dbReference type="SAM" id="MobiDB-lite"/>
    </source>
</evidence>
<evidence type="ECO:0000256" key="2">
    <source>
        <dbReference type="SAM" id="SignalP"/>
    </source>
</evidence>
<feature type="region of interest" description="Disordered" evidence="1">
    <location>
        <begin position="57"/>
        <end position="137"/>
    </location>
</feature>
<feature type="chain" id="PRO_5044022354" evidence="2">
    <location>
        <begin position="24"/>
        <end position="137"/>
    </location>
</feature>
<feature type="compositionally biased region" description="Polar residues" evidence="1">
    <location>
        <begin position="96"/>
        <end position="113"/>
    </location>
</feature>